<proteinExistence type="predicted"/>
<dbReference type="EMBL" id="CAJVRM010000329">
    <property type="protein sequence ID" value="CAG8979690.1"/>
    <property type="molecule type" value="Genomic_DNA"/>
</dbReference>
<accession>A0A9N9LV58</accession>
<protein>
    <submittedName>
        <fullName evidence="3">Uncharacterized protein</fullName>
    </submittedName>
</protein>
<gene>
    <name evidence="3" type="ORF">HYALB_00003921</name>
</gene>
<dbReference type="AlphaFoldDB" id="A0A9N9LV58"/>
<feature type="compositionally biased region" description="Pro residues" evidence="1">
    <location>
        <begin position="46"/>
        <end position="59"/>
    </location>
</feature>
<sequence>MSQLVEGSPSNPETSSQSIIQSTTQAGPETTNTASSTVIQGRPPWGSSPPPWGNGPPPWITAGGGWGGPVVMTTTVISSSQSSVSNAAIVVTIAGSGQSIISPSSTPTSPITPTLSVTNLESNTGTKPQSTINKPAIALGITIGIVLLILLLLLAFWYGRRQRRTSTQSQDDSENKAGIEGHNSGSKSVEIGSVMIGSMKHVEMEGSMHPFELDGENITVEICGGEIERKRRSSGFAAWLSDTEDEGIKEGGDGCSEKGGRGGGGSESSDAGDRTNSANY</sequence>
<comment type="caution">
    <text evidence="3">The sequence shown here is derived from an EMBL/GenBank/DDBJ whole genome shotgun (WGS) entry which is preliminary data.</text>
</comment>
<dbReference type="OrthoDB" id="10517057at2759"/>
<evidence type="ECO:0000313" key="4">
    <source>
        <dbReference type="Proteomes" id="UP000701801"/>
    </source>
</evidence>
<feature type="region of interest" description="Disordered" evidence="1">
    <location>
        <begin position="1"/>
        <end position="65"/>
    </location>
</feature>
<organism evidence="3 4">
    <name type="scientific">Hymenoscyphus albidus</name>
    <dbReference type="NCBI Taxonomy" id="595503"/>
    <lineage>
        <taxon>Eukaryota</taxon>
        <taxon>Fungi</taxon>
        <taxon>Dikarya</taxon>
        <taxon>Ascomycota</taxon>
        <taxon>Pezizomycotina</taxon>
        <taxon>Leotiomycetes</taxon>
        <taxon>Helotiales</taxon>
        <taxon>Helotiaceae</taxon>
        <taxon>Hymenoscyphus</taxon>
    </lineage>
</organism>
<evidence type="ECO:0000256" key="2">
    <source>
        <dbReference type="SAM" id="Phobius"/>
    </source>
</evidence>
<dbReference type="Proteomes" id="UP000701801">
    <property type="component" value="Unassembled WGS sequence"/>
</dbReference>
<feature type="compositionally biased region" description="Polar residues" evidence="1">
    <location>
        <begin position="1"/>
        <end position="13"/>
    </location>
</feature>
<feature type="compositionally biased region" description="Basic and acidic residues" evidence="1">
    <location>
        <begin position="246"/>
        <end position="260"/>
    </location>
</feature>
<evidence type="ECO:0000256" key="1">
    <source>
        <dbReference type="SAM" id="MobiDB-lite"/>
    </source>
</evidence>
<keyword evidence="2" id="KW-0812">Transmembrane</keyword>
<reference evidence="3" key="1">
    <citation type="submission" date="2021-07" db="EMBL/GenBank/DDBJ databases">
        <authorList>
            <person name="Durling M."/>
        </authorList>
    </citation>
    <scope>NUCLEOTIDE SEQUENCE</scope>
</reference>
<keyword evidence="2" id="KW-0472">Membrane</keyword>
<keyword evidence="4" id="KW-1185">Reference proteome</keyword>
<feature type="compositionally biased region" description="Polar residues" evidence="1">
    <location>
        <begin position="26"/>
        <end position="39"/>
    </location>
</feature>
<feature type="region of interest" description="Disordered" evidence="1">
    <location>
        <begin position="234"/>
        <end position="280"/>
    </location>
</feature>
<feature type="transmembrane region" description="Helical" evidence="2">
    <location>
        <begin position="136"/>
        <end position="158"/>
    </location>
</feature>
<feature type="compositionally biased region" description="Low complexity" evidence="1">
    <location>
        <begin position="14"/>
        <end position="25"/>
    </location>
</feature>
<evidence type="ECO:0000313" key="3">
    <source>
        <dbReference type="EMBL" id="CAG8979690.1"/>
    </source>
</evidence>
<name>A0A9N9LV58_9HELO</name>
<keyword evidence="2" id="KW-1133">Transmembrane helix</keyword>
<feature type="region of interest" description="Disordered" evidence="1">
    <location>
        <begin position="164"/>
        <end position="190"/>
    </location>
</feature>